<name>A0A1Y4MKR3_9FIRM</name>
<proteinExistence type="predicted"/>
<dbReference type="Pfam" id="PF19595">
    <property type="entry name" value="DUF6100"/>
    <property type="match status" value="1"/>
</dbReference>
<dbReference type="InterPro" id="IPR046082">
    <property type="entry name" value="DUF6100"/>
</dbReference>
<dbReference type="AlphaFoldDB" id="A0A1Y4MKR3"/>
<evidence type="ECO:0000313" key="1">
    <source>
        <dbReference type="EMBL" id="OUP69326.1"/>
    </source>
</evidence>
<sequence length="229" mass="26682">MRLNIKITKGFRHRTAASFHKRLSQMNKAVRRMDIAIDHNQREAIYESLSDMAKCVEAFSKDLREASVLLYQDLQNTGYLAPEVPYPSKGETEVSWVDGCLCLTFSEMLPYPISGPVYYLHEQAEQALKAFIQEYKPTIPLYNERCAVVFLHHYESSREALRYLRDYDNVEHRCITNVIASKSLWGDNPRCMIQMDVLAPGDHNYTEVRVMPLSKFQQFVMSEEIRYLP</sequence>
<accession>A0A1Y4MKR3</accession>
<comment type="caution">
    <text evidence="1">The sequence shown here is derived from an EMBL/GenBank/DDBJ whole genome shotgun (WGS) entry which is preliminary data.</text>
</comment>
<reference evidence="2" key="1">
    <citation type="submission" date="2017-04" db="EMBL/GenBank/DDBJ databases">
        <title>Function of individual gut microbiota members based on whole genome sequencing of pure cultures obtained from chicken caecum.</title>
        <authorList>
            <person name="Medvecky M."/>
            <person name="Cejkova D."/>
            <person name="Polansky O."/>
            <person name="Karasova D."/>
            <person name="Kubasova T."/>
            <person name="Cizek A."/>
            <person name="Rychlik I."/>
        </authorList>
    </citation>
    <scope>NUCLEOTIDE SEQUENCE [LARGE SCALE GENOMIC DNA]</scope>
    <source>
        <strain evidence="2">An175</strain>
    </source>
</reference>
<dbReference type="EMBL" id="NFKP01000010">
    <property type="protein sequence ID" value="OUP69326.1"/>
    <property type="molecule type" value="Genomic_DNA"/>
</dbReference>
<dbReference type="Proteomes" id="UP000196386">
    <property type="component" value="Unassembled WGS sequence"/>
</dbReference>
<evidence type="ECO:0000313" key="2">
    <source>
        <dbReference type="Proteomes" id="UP000196386"/>
    </source>
</evidence>
<gene>
    <name evidence="1" type="ORF">B5F11_09565</name>
</gene>
<organism evidence="1 2">
    <name type="scientific">Anaerotruncus colihominis</name>
    <dbReference type="NCBI Taxonomy" id="169435"/>
    <lineage>
        <taxon>Bacteria</taxon>
        <taxon>Bacillati</taxon>
        <taxon>Bacillota</taxon>
        <taxon>Clostridia</taxon>
        <taxon>Eubacteriales</taxon>
        <taxon>Oscillospiraceae</taxon>
        <taxon>Anaerotruncus</taxon>
    </lineage>
</organism>
<protein>
    <submittedName>
        <fullName evidence="1">Uncharacterized protein</fullName>
    </submittedName>
</protein>